<feature type="domain" description="DEAD-box RNA helicase Q" evidence="8">
    <location>
        <begin position="95"/>
        <end position="123"/>
    </location>
</feature>
<evidence type="ECO:0000259" key="8">
    <source>
        <dbReference type="PROSITE" id="PS51195"/>
    </source>
</evidence>
<dbReference type="PROSITE" id="PS51195">
    <property type="entry name" value="Q_MOTIF"/>
    <property type="match status" value="1"/>
</dbReference>
<feature type="short sequence motif" description="Q motif" evidence="6">
    <location>
        <begin position="95"/>
        <end position="123"/>
    </location>
</feature>
<dbReference type="InterPro" id="IPR011545">
    <property type="entry name" value="DEAD/DEAH_box_helicase_dom"/>
</dbReference>
<accession>A0A1B6MBV2</accession>
<dbReference type="InterPro" id="IPR014014">
    <property type="entry name" value="RNA_helicase_DEAD_Q_motif"/>
</dbReference>
<protein>
    <recommendedName>
        <fullName evidence="1">RNA helicase</fullName>
        <ecNumber evidence="1">3.6.4.13</ecNumber>
    </recommendedName>
</protein>
<keyword evidence="4" id="KW-0347">Helicase</keyword>
<evidence type="ECO:0000256" key="4">
    <source>
        <dbReference type="ARBA" id="ARBA00022806"/>
    </source>
</evidence>
<organism evidence="9">
    <name type="scientific">Graphocephala atropunctata</name>
    <dbReference type="NCBI Taxonomy" id="36148"/>
    <lineage>
        <taxon>Eukaryota</taxon>
        <taxon>Metazoa</taxon>
        <taxon>Ecdysozoa</taxon>
        <taxon>Arthropoda</taxon>
        <taxon>Hexapoda</taxon>
        <taxon>Insecta</taxon>
        <taxon>Pterygota</taxon>
        <taxon>Neoptera</taxon>
        <taxon>Paraneoptera</taxon>
        <taxon>Hemiptera</taxon>
        <taxon>Auchenorrhyncha</taxon>
        <taxon>Membracoidea</taxon>
        <taxon>Cicadellidae</taxon>
        <taxon>Cicadellinae</taxon>
        <taxon>Cicadellini</taxon>
        <taxon>Graphocephala</taxon>
    </lineage>
</organism>
<dbReference type="GO" id="GO:0005524">
    <property type="term" value="F:ATP binding"/>
    <property type="evidence" value="ECO:0007669"/>
    <property type="project" value="UniProtKB-KW"/>
</dbReference>
<dbReference type="AlphaFoldDB" id="A0A1B6MBV2"/>
<dbReference type="GO" id="GO:0016787">
    <property type="term" value="F:hydrolase activity"/>
    <property type="evidence" value="ECO:0007669"/>
    <property type="project" value="UniProtKB-KW"/>
</dbReference>
<dbReference type="GO" id="GO:0003676">
    <property type="term" value="F:nucleic acid binding"/>
    <property type="evidence" value="ECO:0007669"/>
    <property type="project" value="InterPro"/>
</dbReference>
<evidence type="ECO:0000256" key="3">
    <source>
        <dbReference type="ARBA" id="ARBA00022801"/>
    </source>
</evidence>
<evidence type="ECO:0000256" key="1">
    <source>
        <dbReference type="ARBA" id="ARBA00012552"/>
    </source>
</evidence>
<evidence type="ECO:0000256" key="7">
    <source>
        <dbReference type="SAM" id="MobiDB-lite"/>
    </source>
</evidence>
<reference evidence="9" key="1">
    <citation type="submission" date="2015-11" db="EMBL/GenBank/DDBJ databases">
        <title>De novo transcriptome assembly of four potential Pierce s Disease insect vectors from Arizona vineyards.</title>
        <authorList>
            <person name="Tassone E.E."/>
        </authorList>
    </citation>
    <scope>NUCLEOTIDE SEQUENCE</scope>
</reference>
<dbReference type="EMBL" id="GEBQ01006577">
    <property type="protein sequence ID" value="JAT33400.1"/>
    <property type="molecule type" value="Transcribed_RNA"/>
</dbReference>
<dbReference type="EC" id="3.6.4.13" evidence="1"/>
<sequence length="164" mass="18430">MYRDRGMSRPRGRGAPGGYRDERRGGARLGRGGSFKNKQPGAQLCPQRWDNLPPFQKDFYTPHNNVSSRSQNDVMNFRSRYEMTIRGNNVPHPVEEFEEANFPPYVMDKIRRQGFLTPTPIQSQGWPIALSGNDMVGIAKTGSGKTLAVKLNIPARGSEEDQCC</sequence>
<dbReference type="GO" id="GO:0003724">
    <property type="term" value="F:RNA helicase activity"/>
    <property type="evidence" value="ECO:0007669"/>
    <property type="project" value="UniProtKB-EC"/>
</dbReference>
<dbReference type="InterPro" id="IPR027417">
    <property type="entry name" value="P-loop_NTPase"/>
</dbReference>
<dbReference type="PANTHER" id="PTHR47958">
    <property type="entry name" value="ATP-DEPENDENT RNA HELICASE DBP3"/>
    <property type="match status" value="1"/>
</dbReference>
<gene>
    <name evidence="9" type="ORF">g.41086</name>
</gene>
<evidence type="ECO:0000256" key="5">
    <source>
        <dbReference type="ARBA" id="ARBA00022840"/>
    </source>
</evidence>
<dbReference type="Gene3D" id="3.40.50.300">
    <property type="entry name" value="P-loop containing nucleotide triphosphate hydrolases"/>
    <property type="match status" value="1"/>
</dbReference>
<keyword evidence="5" id="KW-0067">ATP-binding</keyword>
<dbReference type="GO" id="GO:0010468">
    <property type="term" value="P:regulation of gene expression"/>
    <property type="evidence" value="ECO:0007669"/>
    <property type="project" value="UniProtKB-ARBA"/>
</dbReference>
<keyword evidence="3" id="KW-0378">Hydrolase</keyword>
<name>A0A1B6MBV2_9HEMI</name>
<keyword evidence="2" id="KW-0547">Nucleotide-binding</keyword>
<evidence type="ECO:0000256" key="2">
    <source>
        <dbReference type="ARBA" id="ARBA00022741"/>
    </source>
</evidence>
<evidence type="ECO:0000256" key="6">
    <source>
        <dbReference type="PROSITE-ProRule" id="PRU00552"/>
    </source>
</evidence>
<evidence type="ECO:0000313" key="9">
    <source>
        <dbReference type="EMBL" id="JAT33400.1"/>
    </source>
</evidence>
<feature type="region of interest" description="Disordered" evidence="7">
    <location>
        <begin position="1"/>
        <end position="45"/>
    </location>
</feature>
<dbReference type="SUPFAM" id="SSF52540">
    <property type="entry name" value="P-loop containing nucleoside triphosphate hydrolases"/>
    <property type="match status" value="1"/>
</dbReference>
<dbReference type="Pfam" id="PF00270">
    <property type="entry name" value="DEAD"/>
    <property type="match status" value="1"/>
</dbReference>
<proteinExistence type="predicted"/>